<evidence type="ECO:0000313" key="1">
    <source>
        <dbReference type="EMBL" id="TFK81971.1"/>
    </source>
</evidence>
<reference evidence="1 2" key="1">
    <citation type="journal article" date="2019" name="Nat. Ecol. Evol.">
        <title>Megaphylogeny resolves global patterns of mushroom evolution.</title>
        <authorList>
            <person name="Varga T."/>
            <person name="Krizsan K."/>
            <person name="Foldi C."/>
            <person name="Dima B."/>
            <person name="Sanchez-Garcia M."/>
            <person name="Sanchez-Ramirez S."/>
            <person name="Szollosi G.J."/>
            <person name="Szarkandi J.G."/>
            <person name="Papp V."/>
            <person name="Albert L."/>
            <person name="Andreopoulos W."/>
            <person name="Angelini C."/>
            <person name="Antonin V."/>
            <person name="Barry K.W."/>
            <person name="Bougher N.L."/>
            <person name="Buchanan P."/>
            <person name="Buyck B."/>
            <person name="Bense V."/>
            <person name="Catcheside P."/>
            <person name="Chovatia M."/>
            <person name="Cooper J."/>
            <person name="Damon W."/>
            <person name="Desjardin D."/>
            <person name="Finy P."/>
            <person name="Geml J."/>
            <person name="Haridas S."/>
            <person name="Hughes K."/>
            <person name="Justo A."/>
            <person name="Karasinski D."/>
            <person name="Kautmanova I."/>
            <person name="Kiss B."/>
            <person name="Kocsube S."/>
            <person name="Kotiranta H."/>
            <person name="LaButti K.M."/>
            <person name="Lechner B.E."/>
            <person name="Liimatainen K."/>
            <person name="Lipzen A."/>
            <person name="Lukacs Z."/>
            <person name="Mihaltcheva S."/>
            <person name="Morgado L.N."/>
            <person name="Niskanen T."/>
            <person name="Noordeloos M.E."/>
            <person name="Ohm R.A."/>
            <person name="Ortiz-Santana B."/>
            <person name="Ovrebo C."/>
            <person name="Racz N."/>
            <person name="Riley R."/>
            <person name="Savchenko A."/>
            <person name="Shiryaev A."/>
            <person name="Soop K."/>
            <person name="Spirin V."/>
            <person name="Szebenyi C."/>
            <person name="Tomsovsky M."/>
            <person name="Tulloss R.E."/>
            <person name="Uehling J."/>
            <person name="Grigoriev I.V."/>
            <person name="Vagvolgyi C."/>
            <person name="Papp T."/>
            <person name="Martin F.M."/>
            <person name="Miettinen O."/>
            <person name="Hibbett D.S."/>
            <person name="Nagy L.G."/>
        </authorList>
    </citation>
    <scope>NUCLEOTIDE SEQUENCE [LARGE SCALE GENOMIC DNA]</scope>
    <source>
        <strain evidence="1 2">HHB13444</strain>
    </source>
</reference>
<dbReference type="STRING" id="1314778.A0A5C3NXH2"/>
<gene>
    <name evidence="1" type="ORF">K466DRAFT_655924</name>
</gene>
<evidence type="ECO:0008006" key="3">
    <source>
        <dbReference type="Google" id="ProtNLM"/>
    </source>
</evidence>
<dbReference type="EMBL" id="ML211536">
    <property type="protein sequence ID" value="TFK81971.1"/>
    <property type="molecule type" value="Genomic_DNA"/>
</dbReference>
<keyword evidence="2" id="KW-1185">Reference proteome</keyword>
<protein>
    <recommendedName>
        <fullName evidence="3">HNH nuclease domain-containing protein</fullName>
    </recommendedName>
</protein>
<organism evidence="1 2">
    <name type="scientific">Polyporus arcularius HHB13444</name>
    <dbReference type="NCBI Taxonomy" id="1314778"/>
    <lineage>
        <taxon>Eukaryota</taxon>
        <taxon>Fungi</taxon>
        <taxon>Dikarya</taxon>
        <taxon>Basidiomycota</taxon>
        <taxon>Agaricomycotina</taxon>
        <taxon>Agaricomycetes</taxon>
        <taxon>Polyporales</taxon>
        <taxon>Polyporaceae</taxon>
        <taxon>Polyporus</taxon>
    </lineage>
</organism>
<evidence type="ECO:0000313" key="2">
    <source>
        <dbReference type="Proteomes" id="UP000308197"/>
    </source>
</evidence>
<dbReference type="InParanoid" id="A0A5C3NXH2"/>
<sequence>MATSSGSSSWTLSGDSLAVDVELQYAALAIVNDTTLTDDDLLTRAQKHLGVLSRPEFAAYNCPKWIRKVFAVNSTPDRAREITARRLFDAMIQTADEFNLGIGRRFPAAEICACAQFLEYNGTVPTRRLAEKLSTLIFDVWWTSLCWPLSDIGGSPTMITTREFSQTTVQEVLLRDNNTSLVTGSVHKKPGCLERLGLVHRATDRLTIGPIFVRPLTDPEQRSNFRPSHYSRDSDVAKGYRSLHLYRTFGQLKFETTVPAIDVPQNCLLLERRKAYLSFRMGKWSFVPTEEPNRYNIRTYVPPDRCFGTEYKADESITFSAPFSGPGPTVSSETLPNPDVLRAHAIFANILHLSGLGSIFYPDRWETDVTFEIINLKARALLLPYVPGVKPAPEAKVLRTWRKKK</sequence>
<name>A0A5C3NXH2_9APHY</name>
<proteinExistence type="predicted"/>
<accession>A0A5C3NXH2</accession>
<dbReference type="Proteomes" id="UP000308197">
    <property type="component" value="Unassembled WGS sequence"/>
</dbReference>
<dbReference type="AlphaFoldDB" id="A0A5C3NXH2"/>